<feature type="transmembrane region" description="Helical" evidence="1">
    <location>
        <begin position="6"/>
        <end position="33"/>
    </location>
</feature>
<evidence type="ECO:0000313" key="3">
    <source>
        <dbReference type="Proteomes" id="UP000789595"/>
    </source>
</evidence>
<dbReference type="EMBL" id="CAKKNE010000005">
    <property type="protein sequence ID" value="CAH0376443.1"/>
    <property type="molecule type" value="Genomic_DNA"/>
</dbReference>
<name>A0A8J2SU98_9STRA</name>
<keyword evidence="1" id="KW-0472">Membrane</keyword>
<accession>A0A8J2SU98</accession>
<proteinExistence type="predicted"/>
<evidence type="ECO:0000256" key="1">
    <source>
        <dbReference type="SAM" id="Phobius"/>
    </source>
</evidence>
<evidence type="ECO:0000313" key="2">
    <source>
        <dbReference type="EMBL" id="CAH0376443.1"/>
    </source>
</evidence>
<feature type="transmembrane region" description="Helical" evidence="1">
    <location>
        <begin position="75"/>
        <end position="94"/>
    </location>
</feature>
<comment type="caution">
    <text evidence="2">The sequence shown here is derived from an EMBL/GenBank/DDBJ whole genome shotgun (WGS) entry which is preliminary data.</text>
</comment>
<reference evidence="2" key="1">
    <citation type="submission" date="2021-11" db="EMBL/GenBank/DDBJ databases">
        <authorList>
            <consortium name="Genoscope - CEA"/>
            <person name="William W."/>
        </authorList>
    </citation>
    <scope>NUCLEOTIDE SEQUENCE</scope>
</reference>
<dbReference type="Proteomes" id="UP000789595">
    <property type="component" value="Unassembled WGS sequence"/>
</dbReference>
<dbReference type="AlphaFoldDB" id="A0A8J2SU98"/>
<sequence>MTPQEFFSSCLAPFVLVFGFVKFMFNGIVALAYEAIKFAAPTLAKHRDIVGLFFIWKVFYFLFCDTSSDKLFLGAVKGIYWLVCKIILLMVRGAY</sequence>
<keyword evidence="1" id="KW-1133">Transmembrane helix</keyword>
<keyword evidence="1" id="KW-0812">Transmembrane</keyword>
<gene>
    <name evidence="2" type="ORF">PECAL_5P10310</name>
</gene>
<keyword evidence="3" id="KW-1185">Reference proteome</keyword>
<protein>
    <submittedName>
        <fullName evidence="2">Uncharacterized protein</fullName>
    </submittedName>
</protein>
<feature type="transmembrane region" description="Helical" evidence="1">
    <location>
        <begin position="45"/>
        <end position="63"/>
    </location>
</feature>
<organism evidence="2 3">
    <name type="scientific">Pelagomonas calceolata</name>
    <dbReference type="NCBI Taxonomy" id="35677"/>
    <lineage>
        <taxon>Eukaryota</taxon>
        <taxon>Sar</taxon>
        <taxon>Stramenopiles</taxon>
        <taxon>Ochrophyta</taxon>
        <taxon>Pelagophyceae</taxon>
        <taxon>Pelagomonadales</taxon>
        <taxon>Pelagomonadaceae</taxon>
        <taxon>Pelagomonas</taxon>
    </lineage>
</organism>